<name>A0A9N9PD48_9GLOM</name>
<sequence length="72" mass="8546">MLKKWNETKNLNNKPKSGYKRITSKRQDEKIRNMAEKNFEITAAEIKLKMEKCNVKVNKNTIRYHLHEGGAR</sequence>
<gene>
    <name evidence="2" type="ORF">CPELLU_LOCUS18918</name>
</gene>
<comment type="caution">
    <text evidence="2">The sequence shown here is derived from an EMBL/GenBank/DDBJ whole genome shotgun (WGS) entry which is preliminary data.</text>
</comment>
<organism evidence="2 3">
    <name type="scientific">Cetraspora pellucida</name>
    <dbReference type="NCBI Taxonomy" id="1433469"/>
    <lineage>
        <taxon>Eukaryota</taxon>
        <taxon>Fungi</taxon>
        <taxon>Fungi incertae sedis</taxon>
        <taxon>Mucoromycota</taxon>
        <taxon>Glomeromycotina</taxon>
        <taxon>Glomeromycetes</taxon>
        <taxon>Diversisporales</taxon>
        <taxon>Gigasporaceae</taxon>
        <taxon>Cetraspora</taxon>
    </lineage>
</organism>
<dbReference type="OrthoDB" id="2363668at2759"/>
<evidence type="ECO:0000313" key="3">
    <source>
        <dbReference type="Proteomes" id="UP000789759"/>
    </source>
</evidence>
<accession>A0A9N9PD48</accession>
<feature type="non-terminal residue" evidence="2">
    <location>
        <position position="72"/>
    </location>
</feature>
<evidence type="ECO:0000256" key="1">
    <source>
        <dbReference type="SAM" id="MobiDB-lite"/>
    </source>
</evidence>
<feature type="region of interest" description="Disordered" evidence="1">
    <location>
        <begin position="1"/>
        <end position="26"/>
    </location>
</feature>
<dbReference type="Proteomes" id="UP000789759">
    <property type="component" value="Unassembled WGS sequence"/>
</dbReference>
<keyword evidence="3" id="KW-1185">Reference proteome</keyword>
<dbReference type="SUPFAM" id="SSF46689">
    <property type="entry name" value="Homeodomain-like"/>
    <property type="match status" value="1"/>
</dbReference>
<proteinExistence type="predicted"/>
<evidence type="ECO:0000313" key="2">
    <source>
        <dbReference type="EMBL" id="CAG8813477.1"/>
    </source>
</evidence>
<protein>
    <submittedName>
        <fullName evidence="2">10747_t:CDS:1</fullName>
    </submittedName>
</protein>
<dbReference type="InterPro" id="IPR009057">
    <property type="entry name" value="Homeodomain-like_sf"/>
</dbReference>
<dbReference type="EMBL" id="CAJVQA010040915">
    <property type="protein sequence ID" value="CAG8813477.1"/>
    <property type="molecule type" value="Genomic_DNA"/>
</dbReference>
<dbReference type="AlphaFoldDB" id="A0A9N9PD48"/>
<reference evidence="2" key="1">
    <citation type="submission" date="2021-06" db="EMBL/GenBank/DDBJ databases">
        <authorList>
            <person name="Kallberg Y."/>
            <person name="Tangrot J."/>
            <person name="Rosling A."/>
        </authorList>
    </citation>
    <scope>NUCLEOTIDE SEQUENCE</scope>
    <source>
        <strain evidence="2">FL966</strain>
    </source>
</reference>